<organism evidence="2">
    <name type="scientific">Timema cristinae</name>
    <name type="common">Walking stick</name>
    <dbReference type="NCBI Taxonomy" id="61476"/>
    <lineage>
        <taxon>Eukaryota</taxon>
        <taxon>Metazoa</taxon>
        <taxon>Ecdysozoa</taxon>
        <taxon>Arthropoda</taxon>
        <taxon>Hexapoda</taxon>
        <taxon>Insecta</taxon>
        <taxon>Pterygota</taxon>
        <taxon>Neoptera</taxon>
        <taxon>Polyneoptera</taxon>
        <taxon>Phasmatodea</taxon>
        <taxon>Timematodea</taxon>
        <taxon>Timematoidea</taxon>
        <taxon>Timematidae</taxon>
        <taxon>Timema</taxon>
    </lineage>
</organism>
<dbReference type="AlphaFoldDB" id="A0A7R9D741"/>
<evidence type="ECO:0000313" key="2">
    <source>
        <dbReference type="EMBL" id="CAD7409325.1"/>
    </source>
</evidence>
<protein>
    <submittedName>
        <fullName evidence="2">Uncharacterized protein</fullName>
    </submittedName>
</protein>
<feature type="compositionally biased region" description="Polar residues" evidence="1">
    <location>
        <begin position="307"/>
        <end position="321"/>
    </location>
</feature>
<accession>A0A7R9D741</accession>
<feature type="region of interest" description="Disordered" evidence="1">
    <location>
        <begin position="131"/>
        <end position="165"/>
    </location>
</feature>
<reference evidence="2" key="1">
    <citation type="submission" date="2020-11" db="EMBL/GenBank/DDBJ databases">
        <authorList>
            <person name="Tran Van P."/>
        </authorList>
    </citation>
    <scope>NUCLEOTIDE SEQUENCE</scope>
</reference>
<proteinExistence type="predicted"/>
<evidence type="ECO:0000256" key="1">
    <source>
        <dbReference type="SAM" id="MobiDB-lite"/>
    </source>
</evidence>
<feature type="region of interest" description="Disordered" evidence="1">
    <location>
        <begin position="198"/>
        <end position="226"/>
    </location>
</feature>
<feature type="region of interest" description="Disordered" evidence="1">
    <location>
        <begin position="287"/>
        <end position="321"/>
    </location>
</feature>
<name>A0A7R9D741_TIMCR</name>
<feature type="compositionally biased region" description="Basic residues" evidence="1">
    <location>
        <begin position="198"/>
        <end position="214"/>
    </location>
</feature>
<sequence>MPVFSTDQNKANNQVILFTPAVCLRIEEQKDNLFANHVSGISFLLEADTCREVETMCPPGTGCSSRRRRVILMCKKTTPPVHDQSASEYTNDGGPQILAATGSAAVRGLVASVGATMGDGGGGDRTVQANPKEQRTQVSETVVPQSVSKESGPSVKCSRESTGDVPETWVHHDAAVPPDESITVPEVAFYRIRTRRRSFRAGSTKKRRGKRRQPKTAGPISEDGSVDDISEVMSNHAEIKTRGKTILTEEADDPGRNTVNEEETFHTSIKPIFSEESIIETQQTINKEKELEEPESNDDNLNMAKGENQTKTSDNTVQKQCKTQKNKQMLNFNEENVEMIVNDSSLKDLTLGKKSLDIYDHSKGRAKRGESIMTQKNTMPQDISTTLQDFDTALKGNVGNTTKVPLYCFKGRRRKCSVSTTKNRRGKRHSLNGSLLESGNRTVNDTDGVVSNHKLKACKEDKHDSPTLKEEVKREDNKTTYQEGISKENALDSEKVCDERRETNSNYIKASCMSEERQHINFTRENEMEAVSCMSQQNKILLGLPRQGVVQTAQSAKLTKQLLFGTKSKSSSNCKVPTIKKVNETTPRKIKQCGESIRDVNSCTSNFVELECEYRRTSLSSRMSLLTLEFTTPWYFSERSKKHAKGYNPFGEAMLICRGRVKFPRVSFGMDFIAEEVSKLLHREKGESLVLGSVFVVRVGEMAEVDGDAINGATLI</sequence>
<gene>
    <name evidence="2" type="ORF">TCEB3V08_LOCUS9961</name>
</gene>
<feature type="compositionally biased region" description="Polar residues" evidence="1">
    <location>
        <begin position="131"/>
        <end position="151"/>
    </location>
</feature>
<dbReference type="EMBL" id="OC321045">
    <property type="protein sequence ID" value="CAD7409325.1"/>
    <property type="molecule type" value="Genomic_DNA"/>
</dbReference>